<dbReference type="Proteomes" id="UP000246410">
    <property type="component" value="Unassembled WGS sequence"/>
</dbReference>
<dbReference type="EMBL" id="QGTL01000003">
    <property type="protein sequence ID" value="PWV78008.1"/>
    <property type="molecule type" value="Genomic_DNA"/>
</dbReference>
<keyword evidence="2" id="KW-1185">Reference proteome</keyword>
<dbReference type="AlphaFoldDB" id="A0A317NW04"/>
<evidence type="ECO:0000313" key="1">
    <source>
        <dbReference type="EMBL" id="PWV78008.1"/>
    </source>
</evidence>
<gene>
    <name evidence="1" type="ORF">DFR69_103614</name>
</gene>
<name>A0A317NW04_9NOCA</name>
<evidence type="ECO:0000313" key="2">
    <source>
        <dbReference type="Proteomes" id="UP000246410"/>
    </source>
</evidence>
<proteinExistence type="predicted"/>
<protein>
    <recommendedName>
        <fullName evidence="3">HicB-like antitoxin of HicAB toxin-antitoxin system</fullName>
    </recommendedName>
</protein>
<evidence type="ECO:0008006" key="3">
    <source>
        <dbReference type="Google" id="ProtNLM"/>
    </source>
</evidence>
<accession>A0A317NW04</accession>
<organism evidence="1 2">
    <name type="scientific">Nocardia neocaledoniensis</name>
    <dbReference type="NCBI Taxonomy" id="236511"/>
    <lineage>
        <taxon>Bacteria</taxon>
        <taxon>Bacillati</taxon>
        <taxon>Actinomycetota</taxon>
        <taxon>Actinomycetes</taxon>
        <taxon>Mycobacteriales</taxon>
        <taxon>Nocardiaceae</taxon>
        <taxon>Nocardia</taxon>
    </lineage>
</organism>
<reference evidence="1 2" key="1">
    <citation type="submission" date="2018-05" db="EMBL/GenBank/DDBJ databases">
        <title>Genomic Encyclopedia of Type Strains, Phase IV (KMG-IV): sequencing the most valuable type-strain genomes for metagenomic binning, comparative biology and taxonomic classification.</title>
        <authorList>
            <person name="Goeker M."/>
        </authorList>
    </citation>
    <scope>NUCLEOTIDE SEQUENCE [LARGE SCALE GENOMIC DNA]</scope>
    <source>
        <strain evidence="1 2">DSM 44717</strain>
    </source>
</reference>
<sequence length="132" mass="14023">MTVYRIEVSRDDRWWMIRIPQLDGVNGNIEGLTQARRYADIGIEATNYICTVADVAPSSVELDVTAHVGDTDVTAAAAEVSAARAEAARQEAHAMALATATARRLAADGVPVRDIGAVLGVTFQRAAQLANS</sequence>
<comment type="caution">
    <text evidence="1">The sequence shown here is derived from an EMBL/GenBank/DDBJ whole genome shotgun (WGS) entry which is preliminary data.</text>
</comment>